<sequence>MRRIWIWFVLLGLILLFVFVGVLPRIHNAQELREEADAQKNRQELVTVTSVSHSDDSTGLLLPGQIMPFRETPVYARTQGFLKRRFVDIGSKVRNGQMLATVEAPELDQELIRARADVRLAQSNLDRLKSVSLPGAISQQDLDNRQATYEMNQANLLRLEALKALQEIRAPFNGIITARNAEVGNLVSTGSGGAIPMFTISQLDTLRVYVDVPQTYYQLIKIGMTASINVPELNKTFTGKVVRTSGTLRTESRTLLAEVAIPNRNQELVSGLYGQVKFSLNTIHPPVLIPANTLLVTSEGPRIVVVQPNRVLRFQPITLGRDFGTTLEVLDGLKGQEQVVTNPNDRLKDGQQVRIKVQEQASATKQKV</sequence>
<dbReference type="Proteomes" id="UP000253383">
    <property type="component" value="Unassembled WGS sequence"/>
</dbReference>
<dbReference type="AlphaFoldDB" id="A0A368JFU8"/>
<dbReference type="InterPro" id="IPR058792">
    <property type="entry name" value="Beta-barrel_RND_2"/>
</dbReference>
<dbReference type="SUPFAM" id="SSF111369">
    <property type="entry name" value="HlyD-like secretion proteins"/>
    <property type="match status" value="1"/>
</dbReference>
<comment type="caution">
    <text evidence="4">The sequence shown here is derived from an EMBL/GenBank/DDBJ whole genome shotgun (WGS) entry which is preliminary data.</text>
</comment>
<feature type="domain" description="CusB-like beta-barrel" evidence="2">
    <location>
        <begin position="208"/>
        <end position="279"/>
    </location>
</feature>
<proteinExistence type="inferred from homology"/>
<dbReference type="PANTHER" id="PTHR30469">
    <property type="entry name" value="MULTIDRUG RESISTANCE PROTEIN MDTA"/>
    <property type="match status" value="1"/>
</dbReference>
<dbReference type="GO" id="GO:0015562">
    <property type="term" value="F:efflux transmembrane transporter activity"/>
    <property type="evidence" value="ECO:0007669"/>
    <property type="project" value="TreeGrafter"/>
</dbReference>
<reference evidence="4 5" key="1">
    <citation type="submission" date="2018-07" db="EMBL/GenBank/DDBJ databases">
        <title>Genome analysis of Larkinella rosea.</title>
        <authorList>
            <person name="Zhou Z."/>
            <person name="Wang G."/>
        </authorList>
    </citation>
    <scope>NUCLEOTIDE SEQUENCE [LARGE SCALE GENOMIC DNA]</scope>
    <source>
        <strain evidence="5">zzj9</strain>
    </source>
</reference>
<evidence type="ECO:0000256" key="1">
    <source>
        <dbReference type="ARBA" id="ARBA00009477"/>
    </source>
</evidence>
<dbReference type="Gene3D" id="2.40.420.20">
    <property type="match status" value="1"/>
</dbReference>
<accession>A0A368JFU8</accession>
<dbReference type="Pfam" id="PF25954">
    <property type="entry name" value="Beta-barrel_RND_2"/>
    <property type="match status" value="1"/>
</dbReference>
<protein>
    <submittedName>
        <fullName evidence="4">Efflux RND transporter periplasmic adaptor subunit</fullName>
    </submittedName>
</protein>
<feature type="domain" description="CzcB-like barrel-sandwich hybrid" evidence="3">
    <location>
        <begin position="72"/>
        <end position="189"/>
    </location>
</feature>
<dbReference type="NCBIfam" id="TIGR01730">
    <property type="entry name" value="RND_mfp"/>
    <property type="match status" value="1"/>
</dbReference>
<evidence type="ECO:0000313" key="5">
    <source>
        <dbReference type="Proteomes" id="UP000253383"/>
    </source>
</evidence>
<organism evidence="4 5">
    <name type="scientific">Larkinella punicea</name>
    <dbReference type="NCBI Taxonomy" id="2315727"/>
    <lineage>
        <taxon>Bacteria</taxon>
        <taxon>Pseudomonadati</taxon>
        <taxon>Bacteroidota</taxon>
        <taxon>Cytophagia</taxon>
        <taxon>Cytophagales</taxon>
        <taxon>Spirosomataceae</taxon>
        <taxon>Larkinella</taxon>
    </lineage>
</organism>
<dbReference type="Pfam" id="PF25973">
    <property type="entry name" value="BSH_CzcB"/>
    <property type="match status" value="1"/>
</dbReference>
<evidence type="ECO:0000313" key="4">
    <source>
        <dbReference type="EMBL" id="RCR66538.1"/>
    </source>
</evidence>
<dbReference type="InterPro" id="IPR006143">
    <property type="entry name" value="RND_pump_MFP"/>
</dbReference>
<dbReference type="PANTHER" id="PTHR30469:SF37">
    <property type="entry name" value="RAGD PROTEIN"/>
    <property type="match status" value="1"/>
</dbReference>
<evidence type="ECO:0000259" key="2">
    <source>
        <dbReference type="Pfam" id="PF25954"/>
    </source>
</evidence>
<dbReference type="Gene3D" id="1.10.287.470">
    <property type="entry name" value="Helix hairpin bin"/>
    <property type="match status" value="1"/>
</dbReference>
<dbReference type="RefSeq" id="WP_114409017.1">
    <property type="nucleotide sequence ID" value="NZ_QOWE01000026.1"/>
</dbReference>
<evidence type="ECO:0000259" key="3">
    <source>
        <dbReference type="Pfam" id="PF25973"/>
    </source>
</evidence>
<dbReference type="EMBL" id="QOWE01000026">
    <property type="protein sequence ID" value="RCR66538.1"/>
    <property type="molecule type" value="Genomic_DNA"/>
</dbReference>
<dbReference type="Gene3D" id="2.40.50.100">
    <property type="match status" value="1"/>
</dbReference>
<gene>
    <name evidence="4" type="ORF">DUE52_26045</name>
</gene>
<dbReference type="Gene3D" id="2.40.30.170">
    <property type="match status" value="1"/>
</dbReference>
<comment type="similarity">
    <text evidence="1">Belongs to the membrane fusion protein (MFP) (TC 8.A.1) family.</text>
</comment>
<keyword evidence="5" id="KW-1185">Reference proteome</keyword>
<dbReference type="OrthoDB" id="9806939at2"/>
<dbReference type="InterPro" id="IPR058647">
    <property type="entry name" value="BSH_CzcB-like"/>
</dbReference>
<name>A0A368JFU8_9BACT</name>
<dbReference type="GO" id="GO:1990281">
    <property type="term" value="C:efflux pump complex"/>
    <property type="evidence" value="ECO:0007669"/>
    <property type="project" value="TreeGrafter"/>
</dbReference>